<name>A0A848LEW1_9BACT</name>
<dbReference type="RefSeq" id="WP_171817852.1">
    <property type="nucleotide sequence ID" value="NZ_JABJTR010000055.1"/>
</dbReference>
<protein>
    <submittedName>
        <fullName evidence="1">Uncharacterized protein</fullName>
    </submittedName>
</protein>
<sequence length="123" mass="13711">MYDCYGAGQRATRAFATAPARLRNQAFLVLRGLHEQLWLLTEAAKLCPPSCGELRAELAAQVEVLDTLARGDVASLLEIDPSHYDQRTRALLCRVGEALGGRARWVRSSPEWERESPANDEMK</sequence>
<dbReference type="EMBL" id="JABBJJ010000078">
    <property type="protein sequence ID" value="NMO16802.1"/>
    <property type="molecule type" value="Genomic_DNA"/>
</dbReference>
<dbReference type="AlphaFoldDB" id="A0A848LEW1"/>
<evidence type="ECO:0000313" key="1">
    <source>
        <dbReference type="EMBL" id="NMO16802.1"/>
    </source>
</evidence>
<reference evidence="1 2" key="1">
    <citation type="submission" date="2020-04" db="EMBL/GenBank/DDBJ databases">
        <title>Draft genome of Pyxidicoccus fallax type strain.</title>
        <authorList>
            <person name="Whitworth D.E."/>
        </authorList>
    </citation>
    <scope>NUCLEOTIDE SEQUENCE [LARGE SCALE GENOMIC DNA]</scope>
    <source>
        <strain evidence="1 2">DSM 14698</strain>
    </source>
</reference>
<organism evidence="1 2">
    <name type="scientific">Pyxidicoccus fallax</name>
    <dbReference type="NCBI Taxonomy" id="394095"/>
    <lineage>
        <taxon>Bacteria</taxon>
        <taxon>Pseudomonadati</taxon>
        <taxon>Myxococcota</taxon>
        <taxon>Myxococcia</taxon>
        <taxon>Myxococcales</taxon>
        <taxon>Cystobacterineae</taxon>
        <taxon>Myxococcaceae</taxon>
        <taxon>Pyxidicoccus</taxon>
    </lineage>
</organism>
<proteinExistence type="predicted"/>
<evidence type="ECO:0000313" key="2">
    <source>
        <dbReference type="Proteomes" id="UP000518300"/>
    </source>
</evidence>
<keyword evidence="2" id="KW-1185">Reference proteome</keyword>
<dbReference type="Proteomes" id="UP000518300">
    <property type="component" value="Unassembled WGS sequence"/>
</dbReference>
<accession>A0A848LEW1</accession>
<gene>
    <name evidence="1" type="ORF">HG543_18330</name>
</gene>
<comment type="caution">
    <text evidence="1">The sequence shown here is derived from an EMBL/GenBank/DDBJ whole genome shotgun (WGS) entry which is preliminary data.</text>
</comment>